<protein>
    <submittedName>
        <fullName evidence="1">Uncharacterized protein</fullName>
    </submittedName>
</protein>
<dbReference type="HOGENOM" id="CLU_381237_0_0_3"/>
<keyword evidence="2" id="KW-1185">Reference proteome</keyword>
<evidence type="ECO:0000313" key="2">
    <source>
        <dbReference type="Proteomes" id="UP000000268"/>
    </source>
</evidence>
<dbReference type="RefSeq" id="WP_012162915.1">
    <property type="nucleotide sequence ID" value="NC_009925.1"/>
</dbReference>
<dbReference type="eggNOG" id="ENOG502Z8QK">
    <property type="taxonomic scope" value="Bacteria"/>
</dbReference>
<organism evidence="1 2">
    <name type="scientific">Acaryochloris marina (strain MBIC 11017)</name>
    <dbReference type="NCBI Taxonomy" id="329726"/>
    <lineage>
        <taxon>Bacteria</taxon>
        <taxon>Bacillati</taxon>
        <taxon>Cyanobacteriota</taxon>
        <taxon>Cyanophyceae</taxon>
        <taxon>Acaryochloridales</taxon>
        <taxon>Acaryochloridaceae</taxon>
        <taxon>Acaryochloris</taxon>
    </lineage>
</organism>
<dbReference type="OrthoDB" id="719343at2"/>
<gene>
    <name evidence="1" type="ordered locus">AM1_2442</name>
</gene>
<evidence type="ECO:0000313" key="1">
    <source>
        <dbReference type="EMBL" id="ABW27450.1"/>
    </source>
</evidence>
<reference evidence="1 2" key="1">
    <citation type="journal article" date="2008" name="Proc. Natl. Acad. Sci. U.S.A.">
        <title>Niche adaptation and genome expansion in the chlorophyll d-producing cyanobacterium Acaryochloris marina.</title>
        <authorList>
            <person name="Swingley W.D."/>
            <person name="Chen M."/>
            <person name="Cheung P.C."/>
            <person name="Conrad A.L."/>
            <person name="Dejesa L.C."/>
            <person name="Hao J."/>
            <person name="Honchak B.M."/>
            <person name="Karbach L.E."/>
            <person name="Kurdoglu A."/>
            <person name="Lahiri S."/>
            <person name="Mastrian S.D."/>
            <person name="Miyashita H."/>
            <person name="Page L."/>
            <person name="Ramakrishna P."/>
            <person name="Satoh S."/>
            <person name="Sattley W.M."/>
            <person name="Shimada Y."/>
            <person name="Taylor H.L."/>
            <person name="Tomo T."/>
            <person name="Tsuchiya T."/>
            <person name="Wang Z.T."/>
            <person name="Raymond J."/>
            <person name="Mimuro M."/>
            <person name="Blankenship R.E."/>
            <person name="Touchman J.W."/>
        </authorList>
    </citation>
    <scope>NUCLEOTIDE SEQUENCE [LARGE SCALE GENOMIC DNA]</scope>
    <source>
        <strain evidence="2">MBIC 11017</strain>
    </source>
</reference>
<name>B0C459_ACAM1</name>
<dbReference type="KEGG" id="amr:AM1_2442"/>
<accession>B0C459</accession>
<proteinExistence type="predicted"/>
<dbReference type="AlphaFoldDB" id="B0C459"/>
<dbReference type="Proteomes" id="UP000000268">
    <property type="component" value="Chromosome"/>
</dbReference>
<sequence length="794" mass="87366">MALITDVKRICDRLANSGWQRLMLKHGISIKHMSESALASALNEVVDVDKTIPGFEDFVANQAKGIEPGNPAASLLYHAFASPNVSRVPDQSTPLGALSQAITEFPTLEELDTIANYIYSTTNRSLADVRQHAAELLATDIGTVELAVAVFASEYRPAPETPHQRYADLCHSRTGTARVGTANAIYDGELRGYIPFREGDSQNMIRVLPCYYSIWIAVRSRAQESRFGPARARPGDETRDFWVPVHKLFNGDECLKDETIDIDFSIHHENKKLERLHQRMEDAGFPSGFSAAERQQSPFINAQGLIEGLAIFQGGSCLLSPQPQPLVARASFNNAPLTFQSPSMQGAFYDAFSPTLSFNEPEGPPVRPWPEYAHVRFEVDNGRTVYFGNRPDVVGKATQGGYRALNIADFTGDGWIKATVPALDSLDSIPAYSLIAAPDFFPAVDQREVYEWWSEIQDQSTLSTQPPWLRQLVLGGYWDFWRAGPIPLSDERSAPNITLANAEFREDDSTVTAIVTALQDINLLQPKPVVPTTARHAALPDAAAGVFAPGWDTSGDRIPGGATHLSAYGLGSPFPEDAKLCAALSTFWPAVAPDTERTFFGDQSSSPQGTGTVCPLTDQENGATDGSVSWDGLRGPRVIAENSSRTTVRYPIYEYADYTFNALEGRFSIAATKDIDFQEYTSRILATLRMYRTLEPVGNKASLHILSFQKLESTNISLREAQSETGRSLSGPVYRFDVFDDSNATRLPPSAVDEEDFTVDLIYTLLIGTSDFLLAMARQGDGSQARSRWEPLNF</sequence>
<dbReference type="EMBL" id="CP000828">
    <property type="protein sequence ID" value="ABW27450.1"/>
    <property type="molecule type" value="Genomic_DNA"/>
</dbReference>